<proteinExistence type="predicted"/>
<feature type="coiled-coil region" evidence="2">
    <location>
        <begin position="1299"/>
        <end position="1357"/>
    </location>
</feature>
<evidence type="ECO:0000256" key="3">
    <source>
        <dbReference type="SAM" id="MobiDB-lite"/>
    </source>
</evidence>
<evidence type="ECO:0000313" key="5">
    <source>
        <dbReference type="EMBL" id="CAB3225021.1"/>
    </source>
</evidence>
<evidence type="ECO:0000259" key="4">
    <source>
        <dbReference type="PROSITE" id="PS51211"/>
    </source>
</evidence>
<feature type="coiled-coil region" evidence="2">
    <location>
        <begin position="536"/>
        <end position="570"/>
    </location>
</feature>
<keyword evidence="2" id="KW-0175">Coiled coil</keyword>
<feature type="domain" description="Vitellogenin" evidence="4">
    <location>
        <begin position="1315"/>
        <end position="2516"/>
    </location>
</feature>
<feature type="coiled-coil region" evidence="2">
    <location>
        <begin position="671"/>
        <end position="771"/>
    </location>
</feature>
<dbReference type="Proteomes" id="UP000494106">
    <property type="component" value="Unassembled WGS sequence"/>
</dbReference>
<feature type="coiled-coil region" evidence="2">
    <location>
        <begin position="598"/>
        <end position="625"/>
    </location>
</feature>
<feature type="coiled-coil region" evidence="2">
    <location>
        <begin position="1774"/>
        <end position="1815"/>
    </location>
</feature>
<protein>
    <recommendedName>
        <fullName evidence="4">Vitellogenin domain-containing protein</fullName>
    </recommendedName>
</protein>
<feature type="coiled-coil region" evidence="2">
    <location>
        <begin position="2378"/>
        <end position="2440"/>
    </location>
</feature>
<feature type="compositionally biased region" description="Polar residues" evidence="3">
    <location>
        <begin position="424"/>
        <end position="441"/>
    </location>
</feature>
<gene>
    <name evidence="5" type="ORF">APLA_LOCUS2300</name>
</gene>
<feature type="coiled-coil region" evidence="2">
    <location>
        <begin position="2708"/>
        <end position="2763"/>
    </location>
</feature>
<dbReference type="EMBL" id="CADEBC010000196">
    <property type="protein sequence ID" value="CAB3225021.1"/>
    <property type="molecule type" value="Genomic_DNA"/>
</dbReference>
<feature type="coiled-coil region" evidence="2">
    <location>
        <begin position="1933"/>
        <end position="2050"/>
    </location>
</feature>
<dbReference type="OrthoDB" id="2441647at2759"/>
<feature type="compositionally biased region" description="Polar residues" evidence="3">
    <location>
        <begin position="397"/>
        <end position="406"/>
    </location>
</feature>
<keyword evidence="6" id="KW-1185">Reference proteome</keyword>
<feature type="coiled-coil region" evidence="2">
    <location>
        <begin position="948"/>
        <end position="1270"/>
    </location>
</feature>
<feature type="coiled-coil region" evidence="2">
    <location>
        <begin position="814"/>
        <end position="911"/>
    </location>
</feature>
<feature type="region of interest" description="Disordered" evidence="3">
    <location>
        <begin position="1"/>
        <end position="50"/>
    </location>
</feature>
<dbReference type="PANTHER" id="PTHR23159">
    <property type="entry name" value="CENTROSOMAL PROTEIN 2"/>
    <property type="match status" value="1"/>
</dbReference>
<dbReference type="GO" id="GO:0005319">
    <property type="term" value="F:lipid transporter activity"/>
    <property type="evidence" value="ECO:0007669"/>
    <property type="project" value="InterPro"/>
</dbReference>
<organism evidence="5 6">
    <name type="scientific">Arctia plantaginis</name>
    <name type="common">Wood tiger moth</name>
    <name type="synonym">Phalaena plantaginis</name>
    <dbReference type="NCBI Taxonomy" id="874455"/>
    <lineage>
        <taxon>Eukaryota</taxon>
        <taxon>Metazoa</taxon>
        <taxon>Ecdysozoa</taxon>
        <taxon>Arthropoda</taxon>
        <taxon>Hexapoda</taxon>
        <taxon>Insecta</taxon>
        <taxon>Pterygota</taxon>
        <taxon>Neoptera</taxon>
        <taxon>Endopterygota</taxon>
        <taxon>Lepidoptera</taxon>
        <taxon>Glossata</taxon>
        <taxon>Ditrysia</taxon>
        <taxon>Noctuoidea</taxon>
        <taxon>Erebidae</taxon>
        <taxon>Arctiinae</taxon>
        <taxon>Arctia</taxon>
    </lineage>
</organism>
<reference evidence="5 6" key="1">
    <citation type="submission" date="2020-04" db="EMBL/GenBank/DDBJ databases">
        <authorList>
            <person name="Wallbank WR R."/>
            <person name="Pardo Diaz C."/>
            <person name="Kozak K."/>
            <person name="Martin S."/>
            <person name="Jiggins C."/>
            <person name="Moest M."/>
            <person name="Warren A I."/>
            <person name="Byers J.R.P. K."/>
            <person name="Montejo-Kovacevich G."/>
            <person name="Yen C E."/>
        </authorList>
    </citation>
    <scope>NUCLEOTIDE SEQUENCE [LARGE SCALE GENOMIC DNA]</scope>
</reference>
<sequence>MSDNKNNNPPERRQLDITDSNIALSTEVSSITGSVKTSKTSQRMSSTSERQIKFERAQRCLENAALVSKRIKEHRKATAELLGRPFEEDDGDTASELASTMSEKTGYSAATDTSTTLSVQDALNIPGISESLANTLKQKELLMERIKQYKEISKRPMTKPSVQTVRRESAIDTKIEQKKIEDKVDVTQLLHTIKEKDNSLNVIQGKMKAMETTILDLQEKINEKDQIIEAKNKATTLMSDSLSKKEKDSLILLEDTRQQMTKMQENFIAMESEWKEEKLQLLKEIEVRDEKISSLEEAYSILESSRFEISASHSKLSEELEAKNVEILKLEEKIESLLQKSKEEASLKEKDDVEEEKGSLEIAGMAELTKKIELLEQLNCQIRQTNKELENKLANVNTENKTQSASAAGKKGSPLPVRKGRNTALKSKSPWSQLSSESLPQETDKKAAKSEIARLEMLVQSLNKDILEKEYVISQKETLIKELKTASFTTESKDTIEIGVCTDFVEDSKNLQHTHAKNQESDLESSPFDEPQSEIVKDLHEKLNAAEEQIETLRKDIEAANLNMIKVKSAHKSKVKELQKTIDGFGKVSDSNAEMLKTHELQNELQQLTRKVAVLEEEKGNLQLDLVDYASNRLTESDMCRKLKESESLAETRLKAISVLEAQKFDLVQELHVLQQKNMDMEDKLADISQLQSEHVCTEMKSVQMEEQIDGLISARKELELVIENLKLDKEHLNETIKGLQDEKSELTQKLENYIQENIELTDKLEKLSAEKVSSAESIEIVESLTTQEKLELEEYNKGIFVGKADEHTDENISSQNDKNIDSLIEQREELNKKIELFTQEREEVMEKMSKIKDENESLLSKIAELNEQSSILQRSIEGLSNEKNLLQNLNQDLLQQIEDLKRERIDIMKETAEIAKPTEEVSDGVPVEVQHDDKTSTDKGAKGAKTVKQLTKEILKLKNTIKEREDEIADCQMKILSLEEQQQKQSESLQTSASNENKIKSLAEENNHLKQELQNAKKDREAEHNLLQLKQSHDMLQQELQKVHQEYSISVNSRDARINELENVLLEYEKQMFNYGNSLQQKDKEISEYINQVTKLNDVSQKLKSTIELLEEEKAKDQNGELVKTLNKQIAAYQKKLLENEEKLKILEEEKMQLHIIKSELVNKNTNLEAELAILKETFSEKQIMIKELQALQQKHTEEMSAKQLETVERDEEIHEIKLQLRKESIENEKLHNSVSEKEKKINDLFKELDETKEKVIELSNEKNQSSDQFIALETKNKELLEKLKKLAISIKKKAIIHAELEANYGECQNQLTTKQEQMDQLLIQVETLPALQDKLKHADEEINRLQSQKVTIEQQRVQDLNHLHSEMKSLQEKFFLSSKEISQLTDSLNTLHKELLFSRDENEHLKAQLDSLNKKLVEHEIEQKNNMNLITKISSLEADINQKQSQISELLSKIEHLEHQQTQAQYGYDAKVQERDLFIENLEAETSKYKNRICRLEESISVMEDRRHSLERKADQLGNQLQEKQKAYTEYSSQEDELVTRLAALMDHDRILEKQLFEIENENKELQYKVHHLNEDNQKLRKSLSDMQEHYNVLLDKANKFDSAESEISKYEVQLRDLEANFKRVTHEHQSLIMKKKQEIEELEAEFNTQIENAFKEKKILSEKYEKVNEYVSQLEAKLQEYKTNIETLNLNANELSRLNQELNEKCSNKHNIVTPDYTEQYICEINRLNSIVSSKSDEIYELKNKIQSHQTNNVAVVSDFESKISEMAIRMREKHAEVEKLTLELSSLQQDNVQLHNALATKDQQIKELSDNKKLTFEMNIPKTEGMLISSTIEPLNDGNIDVSSIDSQIVSGITEPSLEKKHSTKKVQESLVKQSPSGQIEEPLISPKKAYICYTNEDDNAPVETDPFNSDEGWGLGENEEIGEVTPGFSHLNNQIEQLKKENDTLKGELQTNNIKLLKALKKLKELKATNDMLTNELKIVKQMSQSAFFDNAIEDELRLNITELEKKIEELNVELAKEKRDKESLRKQNEVFHNANDRLTEIKEKLDTEIHVWKFKFKEANDKISTLQWGGESREPTELRQSHLSTMDESKFKDELNKVEKENEELHAMVDQLNTLTQELQSRETLLQNKITSLNEQVQQHKGTCENCLLLQNQIEDLNKTKNELRKNNGLLTEKLQNVEMLYKEQLEKYHSLEAHYETMAKQLEQQKSELFHSSKFEEIQVKLKQLENDKLELLDINSALQKELAEHNETKTNSLELLEKNNKLEEVLLCQENERTELIDKINSLQEEVRKLHEHEGRNVELLDNNIKLEEKVLELNKLQSEAQSHILSLVSELENTKSKINLHKLEEINPNIQNADNFALVEKCSAMEQHLLQFQHNLEAANSNILQLQSENHELTLNSKQYLEQINELNLKIQNLNSENDNLLSTVTELRSSVSSAIDQRGFEIAELWKQHLAQRESEFEKIETDLRAELSASEVKYEQLLENVQSASQEETNKLVIMEQVNSLQKKVEDKEEHIRSLQTKYAETMNQMDIFRSEMEDERVAHENKLLEQQEEYEKMIQELTVKNYKHSETYEETFKGVQNELLMYKTKNDELNQLIEDLHRKLENLEGNVTDLTKELRTKESEIYQKTHDYTIALAERNEEFEHVRKQLIDYEKKIEELTYEKESELAVLRLKMHENETHYQSDNNKAKAEKTSLLEALNAKIIECTNLNKQIVDLNQELKTHASKAAEMEAALESQEIEIVGLKDEIMSLQSSMRTSSGKIQKHVSFASDTKLGSDNNKSDLNKDLLDAVPRAELDLALYMLHQRDVRCEELTMELTQLLEERDTLQLRLSDSLRLNEELKMKLKLGGLDVSLESSQETISELPSFTVEKEFIDIHRGQTSRSSSISDPDSEKPKLQAKLTELRSVKHSRDVRLRQDSEQRQLDLRLLQRDVANLPPEAVDQLAQAHHTLSRDSQSTPTVLLNWLRGKSTPKVVHM</sequence>
<evidence type="ECO:0000256" key="2">
    <source>
        <dbReference type="SAM" id="Coils"/>
    </source>
</evidence>
<evidence type="ECO:0000256" key="1">
    <source>
        <dbReference type="PROSITE-ProRule" id="PRU00557"/>
    </source>
</evidence>
<dbReference type="InterPro" id="IPR001747">
    <property type="entry name" value="Vitellogenin_N"/>
</dbReference>
<evidence type="ECO:0000313" key="6">
    <source>
        <dbReference type="Proteomes" id="UP000494106"/>
    </source>
</evidence>
<dbReference type="PANTHER" id="PTHR23159:SF31">
    <property type="entry name" value="CENTROSOME-ASSOCIATED PROTEIN CEP250 ISOFORM X1"/>
    <property type="match status" value="1"/>
</dbReference>
<feature type="coiled-coil region" evidence="2">
    <location>
        <begin position="2094"/>
        <end position="2325"/>
    </location>
</feature>
<comment type="caution">
    <text evidence="5">The sequence shown here is derived from an EMBL/GenBank/DDBJ whole genome shotgun (WGS) entry which is preliminary data.</text>
</comment>
<comment type="caution">
    <text evidence="1">Lacks conserved residue(s) required for the propagation of feature annotation.</text>
</comment>
<dbReference type="PROSITE" id="PS51211">
    <property type="entry name" value="VITELLOGENIN"/>
    <property type="match status" value="1"/>
</dbReference>
<accession>A0A8S0YXZ4</accession>
<feature type="region of interest" description="Disordered" evidence="3">
    <location>
        <begin position="397"/>
        <end position="445"/>
    </location>
</feature>
<feature type="coiled-coil region" evidence="2">
    <location>
        <begin position="2471"/>
        <end position="2671"/>
    </location>
</feature>
<feature type="compositionally biased region" description="Polar residues" evidence="3">
    <location>
        <begin position="17"/>
        <end position="49"/>
    </location>
</feature>
<name>A0A8S0YXZ4_ARCPL</name>
<feature type="coiled-coil region" evidence="2">
    <location>
        <begin position="1502"/>
        <end position="1708"/>
    </location>
</feature>
<feature type="coiled-coil region" evidence="2">
    <location>
        <begin position="1397"/>
        <end position="1462"/>
    </location>
</feature>
<feature type="coiled-coil region" evidence="2">
    <location>
        <begin position="200"/>
        <end position="227"/>
    </location>
</feature>